<dbReference type="Pfam" id="PF00753">
    <property type="entry name" value="Lactamase_B"/>
    <property type="match status" value="1"/>
</dbReference>
<dbReference type="InterPro" id="IPR036866">
    <property type="entry name" value="RibonucZ/Hydroxyglut_hydro"/>
</dbReference>
<gene>
    <name evidence="2" type="ORF">OKA04_13840</name>
</gene>
<keyword evidence="3" id="KW-1185">Reference proteome</keyword>
<evidence type="ECO:0000259" key="1">
    <source>
        <dbReference type="SMART" id="SM00849"/>
    </source>
</evidence>
<dbReference type="RefSeq" id="WP_264501774.1">
    <property type="nucleotide sequence ID" value="NZ_JAPDDS010000007.1"/>
</dbReference>
<sequence length="228" mass="24929">MISEILRVRTPLVSFHVLRDDAGLLLLDAGFVGGVGFLRRALVRRGWENEPIRGILLTHGHLDHTLNVARLAREHGAWIAAPRADAERYLGRGSSRGWGRIGGMLEAIGRPVLGFRPFVPDRLIDDGDEIETGCGLRAVSLPGHTEGHTGYYCEALRLLFCGDLFASFGRWSHFPPAILNADPGKMAASVRKALSLDLAGVLPNHADDAEPSEHLRRLRVLADRLTPG</sequence>
<proteinExistence type="predicted"/>
<comment type="caution">
    <text evidence="2">The sequence shown here is derived from an EMBL/GenBank/DDBJ whole genome shotgun (WGS) entry which is preliminary data.</text>
</comment>
<dbReference type="Proteomes" id="UP001207930">
    <property type="component" value="Unassembled WGS sequence"/>
</dbReference>
<dbReference type="SUPFAM" id="SSF56281">
    <property type="entry name" value="Metallo-hydrolase/oxidoreductase"/>
    <property type="match status" value="1"/>
</dbReference>
<accession>A0ABT3FQS8</accession>
<reference evidence="2 3" key="1">
    <citation type="submission" date="2022-10" db="EMBL/GenBank/DDBJ databases">
        <title>Luteolibacter flavescens strain MCCC 1K03193, whole genome shotgun sequencing project.</title>
        <authorList>
            <person name="Zhao G."/>
            <person name="Shen L."/>
        </authorList>
    </citation>
    <scope>NUCLEOTIDE SEQUENCE [LARGE SCALE GENOMIC DNA]</scope>
    <source>
        <strain evidence="2 3">MCCC 1K03193</strain>
    </source>
</reference>
<dbReference type="EMBL" id="JAPDDS010000007">
    <property type="protein sequence ID" value="MCW1885817.1"/>
    <property type="molecule type" value="Genomic_DNA"/>
</dbReference>
<evidence type="ECO:0000313" key="3">
    <source>
        <dbReference type="Proteomes" id="UP001207930"/>
    </source>
</evidence>
<organism evidence="2 3">
    <name type="scientific">Luteolibacter flavescens</name>
    <dbReference type="NCBI Taxonomy" id="1859460"/>
    <lineage>
        <taxon>Bacteria</taxon>
        <taxon>Pseudomonadati</taxon>
        <taxon>Verrucomicrobiota</taxon>
        <taxon>Verrucomicrobiia</taxon>
        <taxon>Verrucomicrobiales</taxon>
        <taxon>Verrucomicrobiaceae</taxon>
        <taxon>Luteolibacter</taxon>
    </lineage>
</organism>
<evidence type="ECO:0000313" key="2">
    <source>
        <dbReference type="EMBL" id="MCW1885817.1"/>
    </source>
</evidence>
<dbReference type="SMART" id="SM00849">
    <property type="entry name" value="Lactamase_B"/>
    <property type="match status" value="1"/>
</dbReference>
<dbReference type="PANTHER" id="PTHR42951">
    <property type="entry name" value="METALLO-BETA-LACTAMASE DOMAIN-CONTAINING"/>
    <property type="match status" value="1"/>
</dbReference>
<dbReference type="InterPro" id="IPR001279">
    <property type="entry name" value="Metallo-B-lactamas"/>
</dbReference>
<dbReference type="Gene3D" id="3.60.15.10">
    <property type="entry name" value="Ribonuclease Z/Hydroxyacylglutathione hydrolase-like"/>
    <property type="match status" value="1"/>
</dbReference>
<name>A0ABT3FQS8_9BACT</name>
<dbReference type="CDD" id="cd07721">
    <property type="entry name" value="yflN-like_MBL-fold"/>
    <property type="match status" value="1"/>
</dbReference>
<protein>
    <submittedName>
        <fullName evidence="2">MBL fold metallo-hydrolase</fullName>
    </submittedName>
</protein>
<dbReference type="PANTHER" id="PTHR42951:SF17">
    <property type="entry name" value="METALLO-BETA-LACTAMASE DOMAIN-CONTAINING PROTEIN"/>
    <property type="match status" value="1"/>
</dbReference>
<feature type="domain" description="Metallo-beta-lactamase" evidence="1">
    <location>
        <begin position="12"/>
        <end position="205"/>
    </location>
</feature>
<dbReference type="InterPro" id="IPR050855">
    <property type="entry name" value="NDM-1-like"/>
</dbReference>